<geneLocation type="plasmid" evidence="5">
    <name>pJ23A1</name>
</geneLocation>
<dbReference type="GO" id="GO:0051287">
    <property type="term" value="F:NAD binding"/>
    <property type="evidence" value="ECO:0007669"/>
    <property type="project" value="InterPro"/>
</dbReference>
<evidence type="ECO:0000259" key="4">
    <source>
        <dbReference type="Pfam" id="PF02826"/>
    </source>
</evidence>
<dbReference type="InterPro" id="IPR036291">
    <property type="entry name" value="NAD(P)-bd_dom_sf"/>
</dbReference>
<evidence type="ECO:0000256" key="2">
    <source>
        <dbReference type="ARBA" id="ARBA00023002"/>
    </source>
</evidence>
<dbReference type="EMBL" id="LT907984">
    <property type="protein sequence ID" value="SOE45359.1"/>
    <property type="molecule type" value="Genomic_DNA"/>
</dbReference>
<proteinExistence type="inferred from homology"/>
<keyword evidence="3" id="KW-0520">NAD</keyword>
<feature type="domain" description="D-isomer specific 2-hydroxyacid dehydrogenase NAD-binding" evidence="4">
    <location>
        <begin position="1"/>
        <end position="116"/>
    </location>
</feature>
<reference evidence="5" key="1">
    <citation type="submission" date="2017-09" db="EMBL/GenBank/DDBJ databases">
        <authorList>
            <person name="Ehlers B."/>
            <person name="Leendertz F.H."/>
        </authorList>
    </citation>
    <scope>NUCLEOTIDE SEQUENCE</scope>
    <source>
        <strain evidence="5">23K</strain>
    </source>
</reference>
<evidence type="ECO:0000256" key="3">
    <source>
        <dbReference type="ARBA" id="ARBA00023027"/>
    </source>
</evidence>
<sequence>MKVIFYNHRPKKVPEPWIQQVSFDELLRQSDVLSLHVIQTPETIDLINNDTIAEMKNGVIILNTARGKLVNEADIRNALNEGKIYAYATDVVKGEPIASDSPLLQAKNCYITPHIAWAPYETRDRLLHMTVDNIKAYLSGDLKNVIN</sequence>
<dbReference type="InterPro" id="IPR050418">
    <property type="entry name" value="D-iso_2-hydroxyacid_DH_PdxB"/>
</dbReference>
<gene>
    <name evidence="5" type="ORF">LSAJ23K_A100330</name>
</gene>
<keyword evidence="2" id="KW-0560">Oxidoreductase</keyword>
<dbReference type="SUPFAM" id="SSF51735">
    <property type="entry name" value="NAD(P)-binding Rossmann-fold domains"/>
    <property type="match status" value="1"/>
</dbReference>
<dbReference type="AlphaFoldDB" id="A0A2H1MY51"/>
<dbReference type="Gene3D" id="3.40.50.720">
    <property type="entry name" value="NAD(P)-binding Rossmann-like Domain"/>
    <property type="match status" value="2"/>
</dbReference>
<dbReference type="InterPro" id="IPR006140">
    <property type="entry name" value="D-isomer_DH_NAD-bd"/>
</dbReference>
<dbReference type="Pfam" id="PF02826">
    <property type="entry name" value="2-Hacid_dh_C"/>
    <property type="match status" value="1"/>
</dbReference>
<name>A0A2H1MY51_LATSS</name>
<dbReference type="GO" id="GO:0016616">
    <property type="term" value="F:oxidoreductase activity, acting on the CH-OH group of donors, NAD or NADP as acceptor"/>
    <property type="evidence" value="ECO:0007669"/>
    <property type="project" value="UniProtKB-ARBA"/>
</dbReference>
<dbReference type="PROSITE" id="PS00671">
    <property type="entry name" value="D_2_HYDROXYACID_DH_3"/>
    <property type="match status" value="1"/>
</dbReference>
<accession>A0A2H1MY51</accession>
<evidence type="ECO:0000313" key="5">
    <source>
        <dbReference type="EMBL" id="SOE45359.1"/>
    </source>
</evidence>
<comment type="similarity">
    <text evidence="1">Belongs to the D-isomer specific 2-hydroxyacid dehydrogenase family.</text>
</comment>
<dbReference type="PANTHER" id="PTHR43761:SF1">
    <property type="entry name" value="D-ISOMER SPECIFIC 2-HYDROXYACID DEHYDROGENASE CATALYTIC DOMAIN-CONTAINING PROTEIN-RELATED"/>
    <property type="match status" value="1"/>
</dbReference>
<dbReference type="PANTHER" id="PTHR43761">
    <property type="entry name" value="D-ISOMER SPECIFIC 2-HYDROXYACID DEHYDROGENASE FAMILY PROTEIN (AFU_ORTHOLOGUE AFUA_1G13630)"/>
    <property type="match status" value="1"/>
</dbReference>
<organism evidence="5">
    <name type="scientific">Latilactobacillus sakei subsp. sakei (strain 23K)</name>
    <name type="common">Lactobacillus sakei subsp. sakei</name>
    <dbReference type="NCBI Taxonomy" id="314315"/>
    <lineage>
        <taxon>Bacteria</taxon>
        <taxon>Bacillati</taxon>
        <taxon>Bacillota</taxon>
        <taxon>Bacilli</taxon>
        <taxon>Lactobacillales</taxon>
        <taxon>Lactobacillaceae</taxon>
        <taxon>Latilactobacillus</taxon>
    </lineage>
</organism>
<keyword evidence="5" id="KW-0614">Plasmid</keyword>
<evidence type="ECO:0000256" key="1">
    <source>
        <dbReference type="ARBA" id="ARBA00005854"/>
    </source>
</evidence>
<dbReference type="InterPro" id="IPR029753">
    <property type="entry name" value="D-isomer_DH_CS"/>
</dbReference>
<protein>
    <submittedName>
        <fullName evidence="5">D-isomer specific 2-hydroxyacid dehydro genases, truncated</fullName>
    </submittedName>
</protein>